<evidence type="ECO:0000313" key="2">
    <source>
        <dbReference type="Ensembl" id="ENSCMIP00000009013.1"/>
    </source>
</evidence>
<dbReference type="STRING" id="7868.ENSCMIP00000009013"/>
<dbReference type="PANTHER" id="PTHR45807">
    <property type="entry name" value="TYROSINE-PROTEIN KINASE HOPSCOTCH"/>
    <property type="match status" value="1"/>
</dbReference>
<dbReference type="InParanoid" id="A0A4W3GXG1"/>
<dbReference type="GO" id="GO:0035556">
    <property type="term" value="P:intracellular signal transduction"/>
    <property type="evidence" value="ECO:0007669"/>
    <property type="project" value="TreeGrafter"/>
</dbReference>
<dbReference type="GO" id="GO:0007259">
    <property type="term" value="P:cell surface receptor signaling pathway via JAK-STAT"/>
    <property type="evidence" value="ECO:0007669"/>
    <property type="project" value="TreeGrafter"/>
</dbReference>
<dbReference type="Pfam" id="PF17887">
    <property type="entry name" value="Jak1_Phl"/>
    <property type="match status" value="1"/>
</dbReference>
<dbReference type="GO" id="GO:0005131">
    <property type="term" value="F:growth hormone receptor binding"/>
    <property type="evidence" value="ECO:0007669"/>
    <property type="project" value="TreeGrafter"/>
</dbReference>
<reference evidence="3" key="2">
    <citation type="journal article" date="2007" name="PLoS Biol.">
        <title>Survey sequencing and comparative analysis of the elephant shark (Callorhinchus milii) genome.</title>
        <authorList>
            <person name="Venkatesh B."/>
            <person name="Kirkness E.F."/>
            <person name="Loh Y.H."/>
            <person name="Halpern A.L."/>
            <person name="Lee A.P."/>
            <person name="Johnson J."/>
            <person name="Dandona N."/>
            <person name="Viswanathan L.D."/>
            <person name="Tay A."/>
            <person name="Venter J.C."/>
            <person name="Strausberg R.L."/>
            <person name="Brenner S."/>
        </authorList>
    </citation>
    <scope>NUCLEOTIDE SEQUENCE [LARGE SCALE GENOMIC DNA]</scope>
</reference>
<dbReference type="GeneTree" id="ENSGT00940000155640"/>
<dbReference type="PROSITE" id="PS50057">
    <property type="entry name" value="FERM_3"/>
    <property type="match status" value="1"/>
</dbReference>
<organism evidence="2 3">
    <name type="scientific">Callorhinchus milii</name>
    <name type="common">Ghost shark</name>
    <dbReference type="NCBI Taxonomy" id="7868"/>
    <lineage>
        <taxon>Eukaryota</taxon>
        <taxon>Metazoa</taxon>
        <taxon>Chordata</taxon>
        <taxon>Craniata</taxon>
        <taxon>Vertebrata</taxon>
        <taxon>Chondrichthyes</taxon>
        <taxon>Holocephali</taxon>
        <taxon>Chimaeriformes</taxon>
        <taxon>Callorhinchidae</taxon>
        <taxon>Callorhinchus</taxon>
    </lineage>
</organism>
<dbReference type="PANTHER" id="PTHR45807:SF3">
    <property type="entry name" value="TYROSINE-PROTEIN KINASE JAK3"/>
    <property type="match status" value="1"/>
</dbReference>
<dbReference type="GO" id="GO:0004715">
    <property type="term" value="F:non-membrane spanning protein tyrosine kinase activity"/>
    <property type="evidence" value="ECO:0007669"/>
    <property type="project" value="TreeGrafter"/>
</dbReference>
<dbReference type="GO" id="GO:0019221">
    <property type="term" value="P:cytokine-mediated signaling pathway"/>
    <property type="evidence" value="ECO:0007669"/>
    <property type="project" value="TreeGrafter"/>
</dbReference>
<reference evidence="2" key="5">
    <citation type="submission" date="2025-09" db="UniProtKB">
        <authorList>
            <consortium name="Ensembl"/>
        </authorList>
    </citation>
    <scope>IDENTIFICATION</scope>
</reference>
<evidence type="ECO:0000259" key="1">
    <source>
        <dbReference type="PROSITE" id="PS50057"/>
    </source>
</evidence>
<dbReference type="Gene3D" id="2.30.29.30">
    <property type="entry name" value="Pleckstrin-homology domain (PH domain)/Phosphotyrosine-binding domain (PTB)"/>
    <property type="match status" value="1"/>
</dbReference>
<reference evidence="3" key="1">
    <citation type="journal article" date="2006" name="Science">
        <title>Ancient noncoding elements conserved in the human genome.</title>
        <authorList>
            <person name="Venkatesh B."/>
            <person name="Kirkness E.F."/>
            <person name="Loh Y.H."/>
            <person name="Halpern A.L."/>
            <person name="Lee A.P."/>
            <person name="Johnson J."/>
            <person name="Dandona N."/>
            <person name="Viswanathan L.D."/>
            <person name="Tay A."/>
            <person name="Venter J.C."/>
            <person name="Strausberg R.L."/>
            <person name="Brenner S."/>
        </authorList>
    </citation>
    <scope>NUCLEOTIDE SEQUENCE [LARGE SCALE GENOMIC DNA]</scope>
</reference>
<reference evidence="2" key="4">
    <citation type="submission" date="2025-08" db="UniProtKB">
        <authorList>
            <consortium name="Ensembl"/>
        </authorList>
    </citation>
    <scope>IDENTIFICATION</scope>
</reference>
<dbReference type="GO" id="GO:0005829">
    <property type="term" value="C:cytosol"/>
    <property type="evidence" value="ECO:0007669"/>
    <property type="project" value="TreeGrafter"/>
</dbReference>
<feature type="domain" description="FERM" evidence="1">
    <location>
        <begin position="1"/>
        <end position="69"/>
    </location>
</feature>
<accession>A0A4W3GXG1</accession>
<dbReference type="Proteomes" id="UP000314986">
    <property type="component" value="Unassembled WGS sequence"/>
</dbReference>
<dbReference type="Ensembl" id="ENSCMIT00000009262.1">
    <property type="protein sequence ID" value="ENSCMIP00000009013.1"/>
    <property type="gene ID" value="ENSCMIG00000004806.1"/>
</dbReference>
<dbReference type="AlphaFoldDB" id="A0A4W3GXG1"/>
<dbReference type="InterPro" id="IPR041381">
    <property type="entry name" value="JAK1-3/TYK2_PHL_dom"/>
</dbReference>
<keyword evidence="3" id="KW-1185">Reference proteome</keyword>
<dbReference type="InterPro" id="IPR000299">
    <property type="entry name" value="FERM_domain"/>
</dbReference>
<proteinExistence type="predicted"/>
<reference evidence="3" key="3">
    <citation type="journal article" date="2014" name="Nature">
        <title>Elephant shark genome provides unique insights into gnathostome evolution.</title>
        <authorList>
            <consortium name="International Elephant Shark Genome Sequencing Consortium"/>
            <person name="Venkatesh B."/>
            <person name="Lee A.P."/>
            <person name="Ravi V."/>
            <person name="Maurya A.K."/>
            <person name="Lian M.M."/>
            <person name="Swann J.B."/>
            <person name="Ohta Y."/>
            <person name="Flajnik M.F."/>
            <person name="Sutoh Y."/>
            <person name="Kasahara M."/>
            <person name="Hoon S."/>
            <person name="Gangu V."/>
            <person name="Roy S.W."/>
            <person name="Irimia M."/>
            <person name="Korzh V."/>
            <person name="Kondrychyn I."/>
            <person name="Lim Z.W."/>
            <person name="Tay B.H."/>
            <person name="Tohari S."/>
            <person name="Kong K.W."/>
            <person name="Ho S."/>
            <person name="Lorente-Galdos B."/>
            <person name="Quilez J."/>
            <person name="Marques-Bonet T."/>
            <person name="Raney B.J."/>
            <person name="Ingham P.W."/>
            <person name="Tay A."/>
            <person name="Hillier L.W."/>
            <person name="Minx P."/>
            <person name="Boehm T."/>
            <person name="Wilson R.K."/>
            <person name="Brenner S."/>
            <person name="Warren W.C."/>
        </authorList>
    </citation>
    <scope>NUCLEOTIDE SEQUENCE [LARGE SCALE GENOMIC DNA]</scope>
</reference>
<dbReference type="InterPro" id="IPR051286">
    <property type="entry name" value="JAK"/>
</dbReference>
<name>A0A4W3GXG1_CALMI</name>
<sequence>QWQPFCDFPEIVDITLKQASRGYILEESRIVTVTKQDSKVLEAEFPSLKEALSFVTLIDGYYRLAADAHHYFCKEVAPPTLLSNIENQCHGPITYVPSSNPHSLGASHLA</sequence>
<protein>
    <recommendedName>
        <fullName evidence="1">FERM domain-containing protein</fullName>
    </recommendedName>
</protein>
<dbReference type="GO" id="GO:0030154">
    <property type="term" value="P:cell differentiation"/>
    <property type="evidence" value="ECO:0007669"/>
    <property type="project" value="TreeGrafter"/>
</dbReference>
<dbReference type="InterPro" id="IPR011993">
    <property type="entry name" value="PH-like_dom_sf"/>
</dbReference>
<evidence type="ECO:0000313" key="3">
    <source>
        <dbReference type="Proteomes" id="UP000314986"/>
    </source>
</evidence>
<dbReference type="GO" id="GO:0060397">
    <property type="term" value="P:growth hormone receptor signaling pathway via JAK-STAT"/>
    <property type="evidence" value="ECO:0007669"/>
    <property type="project" value="TreeGrafter"/>
</dbReference>
<dbReference type="SUPFAM" id="SSF50729">
    <property type="entry name" value="PH domain-like"/>
    <property type="match status" value="1"/>
</dbReference>